<proteinExistence type="inferred from homology"/>
<sequence>MASAITRMVRSLSSASPTIPEGAEKATVAAGCFWGVEHIYRKHFGNGNGLLDAAVGYTGGDVSHPSYKNVCSGSTGPQRFAFLLANEIKDAEALQIIFDPKKVSYRQIIEFFYKIHDPTTPDRQGPDVGTQYRSAIFFHTPEQEKIASEVTKTAGENWWKRPLATQILPAGQWWNAEDYHQLYLENNPSGYECPTHFLRVFPSDN</sequence>
<dbReference type="Proteomes" id="UP001610728">
    <property type="component" value="Unassembled WGS sequence"/>
</dbReference>
<evidence type="ECO:0000256" key="1">
    <source>
        <dbReference type="ARBA" id="ARBA00005591"/>
    </source>
</evidence>
<evidence type="ECO:0000259" key="5">
    <source>
        <dbReference type="Pfam" id="PF01625"/>
    </source>
</evidence>
<protein>
    <recommendedName>
        <fullName evidence="2">peptide-methionine (S)-S-oxide reductase</fullName>
        <ecNumber evidence="2">1.8.4.11</ecNumber>
    </recommendedName>
    <alternativeName>
        <fullName evidence="4">Peptide-methionine (S)-S-oxide reductase</fullName>
    </alternativeName>
</protein>
<dbReference type="NCBIfam" id="TIGR00401">
    <property type="entry name" value="msrA"/>
    <property type="match status" value="1"/>
</dbReference>
<dbReference type="RefSeq" id="XP_070860649.1">
    <property type="nucleotide sequence ID" value="XM_071007052.1"/>
</dbReference>
<dbReference type="PANTHER" id="PTHR43774">
    <property type="entry name" value="PEPTIDE METHIONINE SULFOXIDE REDUCTASE"/>
    <property type="match status" value="1"/>
</dbReference>
<evidence type="ECO:0000256" key="3">
    <source>
        <dbReference type="ARBA" id="ARBA00023002"/>
    </source>
</evidence>
<evidence type="ECO:0000313" key="7">
    <source>
        <dbReference type="Proteomes" id="UP001610728"/>
    </source>
</evidence>
<comment type="caution">
    <text evidence="6">The sequence shown here is derived from an EMBL/GenBank/DDBJ whole genome shotgun (WGS) entry which is preliminary data.</text>
</comment>
<dbReference type="GeneID" id="98115644"/>
<reference evidence="6 7" key="1">
    <citation type="submission" date="2020-05" db="EMBL/GenBank/DDBJ databases">
        <title>Ceratocystis lukuohia genome.</title>
        <authorList>
            <person name="Harrington T.C."/>
            <person name="Kim K."/>
            <person name="Mayers C.G."/>
        </authorList>
    </citation>
    <scope>NUCLEOTIDE SEQUENCE [LARGE SCALE GENOMIC DNA]</scope>
    <source>
        <strain evidence="6 7">C4212</strain>
    </source>
</reference>
<dbReference type="InterPro" id="IPR002569">
    <property type="entry name" value="Met_Sox_Rdtase_MsrA_dom"/>
</dbReference>
<dbReference type="Pfam" id="PF01625">
    <property type="entry name" value="PMSR"/>
    <property type="match status" value="1"/>
</dbReference>
<dbReference type="Gene3D" id="3.30.1060.10">
    <property type="entry name" value="Peptide methionine sulphoxide reductase MsrA"/>
    <property type="match status" value="1"/>
</dbReference>
<organism evidence="6 7">
    <name type="scientific">Ceratocystis lukuohia</name>
    <dbReference type="NCBI Taxonomy" id="2019550"/>
    <lineage>
        <taxon>Eukaryota</taxon>
        <taxon>Fungi</taxon>
        <taxon>Dikarya</taxon>
        <taxon>Ascomycota</taxon>
        <taxon>Pezizomycotina</taxon>
        <taxon>Sordariomycetes</taxon>
        <taxon>Hypocreomycetidae</taxon>
        <taxon>Microascales</taxon>
        <taxon>Ceratocystidaceae</taxon>
        <taxon>Ceratocystis</taxon>
    </lineage>
</organism>
<evidence type="ECO:0000313" key="6">
    <source>
        <dbReference type="EMBL" id="KAL2889469.1"/>
    </source>
</evidence>
<name>A0ABR4MMF3_9PEZI</name>
<dbReference type="PANTHER" id="PTHR43774:SF1">
    <property type="entry name" value="PEPTIDE METHIONINE SULFOXIDE REDUCTASE MSRA 2"/>
    <property type="match status" value="1"/>
</dbReference>
<dbReference type="InterPro" id="IPR036509">
    <property type="entry name" value="Met_Sox_Rdtase_MsrA_sf"/>
</dbReference>
<dbReference type="HAMAP" id="MF_01401">
    <property type="entry name" value="MsrA"/>
    <property type="match status" value="1"/>
</dbReference>
<keyword evidence="7" id="KW-1185">Reference proteome</keyword>
<keyword evidence="3" id="KW-0560">Oxidoreductase</keyword>
<comment type="similarity">
    <text evidence="1">Belongs to the MsrA Met sulfoxide reductase family.</text>
</comment>
<gene>
    <name evidence="6" type="ORF">HOO65_020011</name>
</gene>
<dbReference type="EC" id="1.8.4.11" evidence="2"/>
<feature type="domain" description="Peptide methionine sulphoxide reductase MsrA" evidence="5">
    <location>
        <begin position="25"/>
        <end position="193"/>
    </location>
</feature>
<evidence type="ECO:0000256" key="2">
    <source>
        <dbReference type="ARBA" id="ARBA00012502"/>
    </source>
</evidence>
<dbReference type="SUPFAM" id="SSF55068">
    <property type="entry name" value="Peptide methionine sulfoxide reductase"/>
    <property type="match status" value="1"/>
</dbReference>
<evidence type="ECO:0000256" key="4">
    <source>
        <dbReference type="ARBA" id="ARBA00030643"/>
    </source>
</evidence>
<accession>A0ABR4MMF3</accession>
<dbReference type="EMBL" id="JABSNW010000002">
    <property type="protein sequence ID" value="KAL2889469.1"/>
    <property type="molecule type" value="Genomic_DNA"/>
</dbReference>